<sequence>MSLQLFIFNRASVESNTDHSHQSQAEEPFDKRGRLLGSGVRVNLGAVFTCIFGTESLRSVYFRRTWNEKKKFATFLKILWVAVRWWREDWWRGDESEGGEADRVLVVMEMLRPHLRTLSGAGDAGRDGWYSKLKSVSVSLSTIPLSQAQKSAFNVPIMPLGT</sequence>
<proteinExistence type="predicted"/>
<reference evidence="1 2" key="1">
    <citation type="submission" date="2019-05" db="EMBL/GenBank/DDBJ databases">
        <title>Another draft genome of Portunus trituberculatus and its Hox gene families provides insights of decapod evolution.</title>
        <authorList>
            <person name="Jeong J.-H."/>
            <person name="Song I."/>
            <person name="Kim S."/>
            <person name="Choi T."/>
            <person name="Kim D."/>
            <person name="Ryu S."/>
            <person name="Kim W."/>
        </authorList>
    </citation>
    <scope>NUCLEOTIDE SEQUENCE [LARGE SCALE GENOMIC DNA]</scope>
    <source>
        <tissue evidence="1">Muscle</tissue>
    </source>
</reference>
<protein>
    <submittedName>
        <fullName evidence="1">Uncharacterized protein</fullName>
    </submittedName>
</protein>
<keyword evidence="2" id="KW-1185">Reference proteome</keyword>
<organism evidence="1 2">
    <name type="scientific">Portunus trituberculatus</name>
    <name type="common">Swimming crab</name>
    <name type="synonym">Neptunus trituberculatus</name>
    <dbReference type="NCBI Taxonomy" id="210409"/>
    <lineage>
        <taxon>Eukaryota</taxon>
        <taxon>Metazoa</taxon>
        <taxon>Ecdysozoa</taxon>
        <taxon>Arthropoda</taxon>
        <taxon>Crustacea</taxon>
        <taxon>Multicrustacea</taxon>
        <taxon>Malacostraca</taxon>
        <taxon>Eumalacostraca</taxon>
        <taxon>Eucarida</taxon>
        <taxon>Decapoda</taxon>
        <taxon>Pleocyemata</taxon>
        <taxon>Brachyura</taxon>
        <taxon>Eubrachyura</taxon>
        <taxon>Portunoidea</taxon>
        <taxon>Portunidae</taxon>
        <taxon>Portuninae</taxon>
        <taxon>Portunus</taxon>
    </lineage>
</organism>
<evidence type="ECO:0000313" key="1">
    <source>
        <dbReference type="EMBL" id="MPC19591.1"/>
    </source>
</evidence>
<accession>A0A5B7DDX6</accession>
<dbReference type="EMBL" id="VSRR010000783">
    <property type="protein sequence ID" value="MPC19591.1"/>
    <property type="molecule type" value="Genomic_DNA"/>
</dbReference>
<evidence type="ECO:0000313" key="2">
    <source>
        <dbReference type="Proteomes" id="UP000324222"/>
    </source>
</evidence>
<dbReference type="AlphaFoldDB" id="A0A5B7DDX6"/>
<comment type="caution">
    <text evidence="1">The sequence shown here is derived from an EMBL/GenBank/DDBJ whole genome shotgun (WGS) entry which is preliminary data.</text>
</comment>
<gene>
    <name evidence="1" type="ORF">E2C01_012508</name>
</gene>
<dbReference type="Proteomes" id="UP000324222">
    <property type="component" value="Unassembled WGS sequence"/>
</dbReference>
<name>A0A5B7DDX6_PORTR</name>